<dbReference type="Gene3D" id="3.40.50.300">
    <property type="entry name" value="P-loop containing nucleotide triphosphate hydrolases"/>
    <property type="match status" value="1"/>
</dbReference>
<accession>A0ABQ8FXJ9</accession>
<dbReference type="PROSITE" id="PS50088">
    <property type="entry name" value="ANK_REPEAT"/>
    <property type="match status" value="4"/>
</dbReference>
<dbReference type="SUPFAM" id="SSF52540">
    <property type="entry name" value="P-loop containing nucleoside triphosphate hydrolases"/>
    <property type="match status" value="1"/>
</dbReference>
<feature type="region of interest" description="Disordered" evidence="4">
    <location>
        <begin position="1"/>
        <end position="31"/>
    </location>
</feature>
<dbReference type="Pfam" id="PF12796">
    <property type="entry name" value="Ank_2"/>
    <property type="match status" value="3"/>
</dbReference>
<feature type="repeat" description="ANK" evidence="3">
    <location>
        <begin position="1071"/>
        <end position="1104"/>
    </location>
</feature>
<evidence type="ECO:0000256" key="4">
    <source>
        <dbReference type="SAM" id="MobiDB-lite"/>
    </source>
</evidence>
<feature type="repeat" description="ANK" evidence="3">
    <location>
        <begin position="1174"/>
        <end position="1194"/>
    </location>
</feature>
<dbReference type="Gene3D" id="1.25.40.20">
    <property type="entry name" value="Ankyrin repeat-containing domain"/>
    <property type="match status" value="2"/>
</dbReference>
<name>A0ABQ8FXJ9_9PEZI</name>
<dbReference type="InterPro" id="IPR056884">
    <property type="entry name" value="NPHP3-like_N"/>
</dbReference>
<feature type="repeat" description="ANK" evidence="3">
    <location>
        <begin position="1208"/>
        <end position="1232"/>
    </location>
</feature>
<dbReference type="InterPro" id="IPR027417">
    <property type="entry name" value="P-loop_NTPase"/>
</dbReference>
<sequence>MKLLQKLSKRRGPEKYGTLEESDSSDSPRESRSTGLVLLYAPSPSQSSSAQYNIDIVAIHGLGGDLRETWTHKNGTLWLRDLLPRSMPGARIYTYGYPSKIFFNRSVAGIRDFATHLLDALSFEMRKIESTSRPIVYICHSLGGVVFKQAMNKAYDRYPEIWMRSKGVVFLGTPHRGSATADPAKVFGNILNVAWHASGGGLFRRGVKTNLLRALSQNSSELMGIADDFTQRASSLSIATFYEQSVTEPLGSVVVEQSSAVIGVTHERASPLWADHREICRFESEHSDNYKHVLVGLQIVAEDALNQLKDTASSTGTTVSLDEAERACTAILNCVDVPGYESKLDRCAGGTLTWVWNDPQYNNWMTKREMGLLWVTGFPGCGKTIMCSYVVFRLSEMLPQSSIICRFFCNGRIDGQRDSLNLIRSLIYQIVARRRKLLRIVRRASDKQGFQLFDRFDALWNLFLEICQHEKAGSIVVVIDAIDECEEETQIFIADRIIRLLGSEGKAPIKFFVTSRPNAPATYVLKQTVIQHANLKLEGKQSAINEDIKLVIRQRLDALVDRGRCDPKTRDRLQELLMEKADQTFLWVSLVLSLLEMRRLLTQRDLQSLVEKLPSSLQTLYEHLLRSIPKEDAELAGKILRIIVAAARPLSEAEIQTILAISERADAEGLSHLQVKYPTLESIQVLLGPLVRVLGSRVNLIHQSLKDYLVDLGTNGRNPLAPIFGVDLLRDQFILARSCITYLMQPVFEKDLFAKDYFTMEESPVSPAMSAVLEEDHESDGEIPLFAIHGDSIFKDQSNLDGERCAIISTNYAFFDYASTYWSVHLCGCESSSTPQIYPQVAALCDCRSDVSLNWFRYFWITQNVSDTVPKDVDALSLFCFLGLSRAVQIFIDSSDFRSEMIGSGLYWAARNGRTACVEVILAQKPPQNGSLMLANRQSVLCVAAQCGASGCLRALLASGHFDANEPGSDGRTPLSLAAVGGHKEAIKLLLETYIDVNRPDHDGSPPLFWAVAGNATEIVGELLKDKRTDPNRLDRKNRNALSWAAAEGYASPLSELLRDHRIDANNKDLKGRTPLILATMGGHLDNVLLLLRSRRVETSAQDNDGRNAISWAAEQPNFKILHSLLKYDKSGADTQDKEGWTPLAWALNPPGYPQNVDTLVQSGLIDVDRPDRDGRTPLSYAVSYGYLRIVKILCGVKGVNIDGPDNSGRTPLSYAAGTGDLNIVRFLVSTGRVNINARDISGCTPFLKAALGGHFAVITFLAELPGIDMELADKEGRTPLWFAEHYNKEDIVTFLRARCC</sequence>
<dbReference type="SUPFAM" id="SSF48403">
    <property type="entry name" value="Ankyrin repeat"/>
    <property type="match status" value="1"/>
</dbReference>
<dbReference type="PANTHER" id="PTHR24173:SF74">
    <property type="entry name" value="ANKYRIN REPEAT DOMAIN-CONTAINING PROTEIN 16"/>
    <property type="match status" value="1"/>
</dbReference>
<evidence type="ECO:0000259" key="5">
    <source>
        <dbReference type="Pfam" id="PF24883"/>
    </source>
</evidence>
<evidence type="ECO:0000256" key="2">
    <source>
        <dbReference type="ARBA" id="ARBA00023043"/>
    </source>
</evidence>
<dbReference type="Proteomes" id="UP000774617">
    <property type="component" value="Unassembled WGS sequence"/>
</dbReference>
<feature type="repeat" description="ANK" evidence="3">
    <location>
        <begin position="970"/>
        <end position="1002"/>
    </location>
</feature>
<proteinExistence type="predicted"/>
<dbReference type="Gene3D" id="3.40.50.1820">
    <property type="entry name" value="alpha/beta hydrolase"/>
    <property type="match status" value="1"/>
</dbReference>
<dbReference type="PROSITE" id="PS50297">
    <property type="entry name" value="ANK_REP_REGION"/>
    <property type="match status" value="3"/>
</dbReference>
<keyword evidence="7" id="KW-1185">Reference proteome</keyword>
<dbReference type="Pfam" id="PF24883">
    <property type="entry name" value="NPHP3_N"/>
    <property type="match status" value="1"/>
</dbReference>
<evidence type="ECO:0000313" key="7">
    <source>
        <dbReference type="Proteomes" id="UP000774617"/>
    </source>
</evidence>
<evidence type="ECO:0000256" key="1">
    <source>
        <dbReference type="ARBA" id="ARBA00022737"/>
    </source>
</evidence>
<keyword evidence="1" id="KW-0677">Repeat</keyword>
<evidence type="ECO:0000313" key="6">
    <source>
        <dbReference type="EMBL" id="KAH7033958.1"/>
    </source>
</evidence>
<dbReference type="SUPFAM" id="SSF53474">
    <property type="entry name" value="alpha/beta-Hydrolases"/>
    <property type="match status" value="1"/>
</dbReference>
<dbReference type="SMART" id="SM00248">
    <property type="entry name" value="ANK"/>
    <property type="match status" value="11"/>
</dbReference>
<dbReference type="PANTHER" id="PTHR24173">
    <property type="entry name" value="ANKYRIN REPEAT CONTAINING"/>
    <property type="match status" value="1"/>
</dbReference>
<protein>
    <submittedName>
        <fullName evidence="6">Ankyrin repeat-containing domain protein</fullName>
    </submittedName>
</protein>
<dbReference type="EMBL" id="JAGTJR010000039">
    <property type="protein sequence ID" value="KAH7033958.1"/>
    <property type="molecule type" value="Genomic_DNA"/>
</dbReference>
<dbReference type="InterPro" id="IPR036770">
    <property type="entry name" value="Ankyrin_rpt-contain_sf"/>
</dbReference>
<feature type="domain" description="Nephrocystin 3-like N-terminal" evidence="5">
    <location>
        <begin position="350"/>
        <end position="516"/>
    </location>
</feature>
<dbReference type="InterPro" id="IPR029058">
    <property type="entry name" value="AB_hydrolase_fold"/>
</dbReference>
<organism evidence="6 7">
    <name type="scientific">Macrophomina phaseolina</name>
    <dbReference type="NCBI Taxonomy" id="35725"/>
    <lineage>
        <taxon>Eukaryota</taxon>
        <taxon>Fungi</taxon>
        <taxon>Dikarya</taxon>
        <taxon>Ascomycota</taxon>
        <taxon>Pezizomycotina</taxon>
        <taxon>Dothideomycetes</taxon>
        <taxon>Dothideomycetes incertae sedis</taxon>
        <taxon>Botryosphaeriales</taxon>
        <taxon>Botryosphaeriaceae</taxon>
        <taxon>Macrophomina</taxon>
    </lineage>
</organism>
<comment type="caution">
    <text evidence="6">The sequence shown here is derived from an EMBL/GenBank/DDBJ whole genome shotgun (WGS) entry which is preliminary data.</text>
</comment>
<gene>
    <name evidence="6" type="ORF">B0J12DRAFT_632573</name>
</gene>
<keyword evidence="2 3" id="KW-0040">ANK repeat</keyword>
<evidence type="ECO:0000256" key="3">
    <source>
        <dbReference type="PROSITE-ProRule" id="PRU00023"/>
    </source>
</evidence>
<dbReference type="InterPro" id="IPR002110">
    <property type="entry name" value="Ankyrin_rpt"/>
</dbReference>
<reference evidence="6 7" key="1">
    <citation type="journal article" date="2021" name="Nat. Commun.">
        <title>Genetic determinants of endophytism in the Arabidopsis root mycobiome.</title>
        <authorList>
            <person name="Mesny F."/>
            <person name="Miyauchi S."/>
            <person name="Thiergart T."/>
            <person name="Pickel B."/>
            <person name="Atanasova L."/>
            <person name="Karlsson M."/>
            <person name="Huettel B."/>
            <person name="Barry K.W."/>
            <person name="Haridas S."/>
            <person name="Chen C."/>
            <person name="Bauer D."/>
            <person name="Andreopoulos W."/>
            <person name="Pangilinan J."/>
            <person name="LaButti K."/>
            <person name="Riley R."/>
            <person name="Lipzen A."/>
            <person name="Clum A."/>
            <person name="Drula E."/>
            <person name="Henrissat B."/>
            <person name="Kohler A."/>
            <person name="Grigoriev I.V."/>
            <person name="Martin F.M."/>
            <person name="Hacquard S."/>
        </authorList>
    </citation>
    <scope>NUCLEOTIDE SEQUENCE [LARGE SCALE GENOMIC DNA]</scope>
    <source>
        <strain evidence="6 7">MPI-SDFR-AT-0080</strain>
    </source>
</reference>